<gene>
    <name evidence="2" type="ORF">H9Q08_12085</name>
</gene>
<keyword evidence="3" id="KW-1185">Reference proteome</keyword>
<proteinExistence type="predicted"/>
<accession>A0ABS9C647</accession>
<organism evidence="2 3">
    <name type="scientific">Chryseobacterium indicum</name>
    <dbReference type="NCBI Taxonomy" id="2766954"/>
    <lineage>
        <taxon>Bacteria</taxon>
        <taxon>Pseudomonadati</taxon>
        <taxon>Bacteroidota</taxon>
        <taxon>Flavobacteriia</taxon>
        <taxon>Flavobacteriales</taxon>
        <taxon>Weeksellaceae</taxon>
        <taxon>Chryseobacterium group</taxon>
        <taxon>Chryseobacterium</taxon>
    </lineage>
</organism>
<dbReference type="SUPFAM" id="SSF53098">
    <property type="entry name" value="Ribonuclease H-like"/>
    <property type="match status" value="1"/>
</dbReference>
<protein>
    <submittedName>
        <fullName evidence="2">Transposase</fullName>
    </submittedName>
</protein>
<dbReference type="Pfam" id="PF13683">
    <property type="entry name" value="rve_3"/>
    <property type="match status" value="1"/>
</dbReference>
<sequence>MDARIFSNLIEVREITAEWLEHYNNERPHEILGNLSPMQYLLKRRKLDIGILCWRVFLFQQSFTTPTTE</sequence>
<dbReference type="InterPro" id="IPR012337">
    <property type="entry name" value="RNaseH-like_sf"/>
</dbReference>
<dbReference type="Proteomes" id="UP001430374">
    <property type="component" value="Unassembled WGS sequence"/>
</dbReference>
<name>A0ABS9C647_9FLAO</name>
<dbReference type="EMBL" id="JACSGT010000001">
    <property type="protein sequence ID" value="MCF2220038.1"/>
    <property type="molecule type" value="Genomic_DNA"/>
</dbReference>
<dbReference type="InterPro" id="IPR001584">
    <property type="entry name" value="Integrase_cat-core"/>
</dbReference>
<reference evidence="2" key="1">
    <citation type="submission" date="2021-08" db="EMBL/GenBank/DDBJ databases">
        <title>Complete genome sequence of Chryseobacterium sp strain PS-8.</title>
        <authorList>
            <person name="Das S.K."/>
        </authorList>
    </citation>
    <scope>NUCLEOTIDE SEQUENCE</scope>
    <source>
        <strain evidence="2">PS-8</strain>
    </source>
</reference>
<feature type="domain" description="Integrase catalytic" evidence="1">
    <location>
        <begin position="3"/>
        <end position="37"/>
    </location>
</feature>
<evidence type="ECO:0000313" key="2">
    <source>
        <dbReference type="EMBL" id="MCF2220038.1"/>
    </source>
</evidence>
<dbReference type="RefSeq" id="WP_431306829.1">
    <property type="nucleotide sequence ID" value="NZ_JACSGT010000001.1"/>
</dbReference>
<evidence type="ECO:0000313" key="3">
    <source>
        <dbReference type="Proteomes" id="UP001430374"/>
    </source>
</evidence>
<comment type="caution">
    <text evidence="2">The sequence shown here is derived from an EMBL/GenBank/DDBJ whole genome shotgun (WGS) entry which is preliminary data.</text>
</comment>
<evidence type="ECO:0000259" key="1">
    <source>
        <dbReference type="Pfam" id="PF13683"/>
    </source>
</evidence>